<evidence type="ECO:0000259" key="2">
    <source>
        <dbReference type="Pfam" id="PF13358"/>
    </source>
</evidence>
<dbReference type="SUPFAM" id="SSF46689">
    <property type="entry name" value="Homeodomain-like"/>
    <property type="match status" value="1"/>
</dbReference>
<dbReference type="PANTHER" id="PTHR47326:SF1">
    <property type="entry name" value="HTH PSQ-TYPE DOMAIN-CONTAINING PROTEIN"/>
    <property type="match status" value="1"/>
</dbReference>
<dbReference type="Pfam" id="PF17906">
    <property type="entry name" value="HTH_48"/>
    <property type="match status" value="1"/>
</dbReference>
<dbReference type="InterPro" id="IPR032135">
    <property type="entry name" value="DUF4817"/>
</dbReference>
<dbReference type="GO" id="GO:0003676">
    <property type="term" value="F:nucleic acid binding"/>
    <property type="evidence" value="ECO:0007669"/>
    <property type="project" value="InterPro"/>
</dbReference>
<feature type="domain" description="Tc1-like transposase DDE" evidence="2">
    <location>
        <begin position="177"/>
        <end position="249"/>
    </location>
</feature>
<dbReference type="Pfam" id="PF13358">
    <property type="entry name" value="DDE_3"/>
    <property type="match status" value="1"/>
</dbReference>
<sequence length="629" mass="73507">MEFNREHFRAIIYYNFQRQLSQQECLAGLLSVFGNEAPHQSTISRWYGEFKRGRVNLSDEPRVGAPKMAVTQENVDAVRKLIIEDRHVTYREIEASLKISKTSIQKILHEELGVRKLVSRWIPHLLTEEQKAARVNCIVNGDESWIYCYEPENKRQSTVWVFQDEETTRKVIRSRSVSKKRLRKIKPERRIILHQDNASSHTAQRTRQYLTEENMKLLDHPPYSPDLSPTDFFTFPKIKNRLRGKRFQSPEEAVDAFKNAVLDLPANEWNKCFENWFERMQIRIYKNGAKIKNTFRALRQHFGRNNRPNETTIGRLVRKFEATGSVANLPGSGRPRSVRTPENIAVVKESVRDDPKQSTTRRSQELGISRTSLLRILHKDLNVHAYKIQLTQELRRADHFSRRTLSDWLLEHRQIDANFSSKIMFSDEAHFTLNGTVNKQNCRIWANENPREYQEQPMHPQKVTVWCALWSKGIIGPYFFENAAGDSVTVNSERYHVMIEDCFLPQLEGMDMDDVHFQQDGATCHTTNVNIHRLQSFFGDRAISRRGNVPWPPRSCDLTPLDFFLWGYLKSKVYVNKPATLQELKNNIIAEINSIEPTMLQNFIENFDHRVDVCKSSRGEHLSDIIFHA</sequence>
<name>A0A9P0PIW8_ACAOB</name>
<dbReference type="PANTHER" id="PTHR47326">
    <property type="entry name" value="TRANSPOSABLE ELEMENT TC3 TRANSPOSASE-LIKE PROTEIN"/>
    <property type="match status" value="1"/>
</dbReference>
<protein>
    <recommendedName>
        <fullName evidence="7">Transposase</fullName>
    </recommendedName>
</protein>
<dbReference type="InterPro" id="IPR009057">
    <property type="entry name" value="Homeodomain-like_sf"/>
</dbReference>
<evidence type="ECO:0000259" key="4">
    <source>
        <dbReference type="Pfam" id="PF17906"/>
    </source>
</evidence>
<evidence type="ECO:0008006" key="7">
    <source>
        <dbReference type="Google" id="ProtNLM"/>
    </source>
</evidence>
<gene>
    <name evidence="5" type="ORF">ACAOBT_LOCUS16752</name>
</gene>
<dbReference type="EMBL" id="CAKOFQ010006983">
    <property type="protein sequence ID" value="CAH1985567.1"/>
    <property type="molecule type" value="Genomic_DNA"/>
</dbReference>
<keyword evidence="6" id="KW-1185">Reference proteome</keyword>
<feature type="domain" description="DUF4817" evidence="3">
    <location>
        <begin position="285"/>
        <end position="327"/>
    </location>
</feature>
<dbReference type="OrthoDB" id="10017160at2759"/>
<dbReference type="AlphaFoldDB" id="A0A9P0PIW8"/>
<evidence type="ECO:0000313" key="6">
    <source>
        <dbReference type="Proteomes" id="UP001152888"/>
    </source>
</evidence>
<dbReference type="Gene3D" id="1.10.10.1450">
    <property type="match status" value="1"/>
</dbReference>
<dbReference type="InterPro" id="IPR038717">
    <property type="entry name" value="Tc1-like_DDE_dom"/>
</dbReference>
<evidence type="ECO:0000256" key="1">
    <source>
        <dbReference type="ARBA" id="ARBA00004123"/>
    </source>
</evidence>
<dbReference type="InterPro" id="IPR036397">
    <property type="entry name" value="RNaseH_sf"/>
</dbReference>
<dbReference type="Pfam" id="PF16087">
    <property type="entry name" value="DUF4817"/>
    <property type="match status" value="1"/>
</dbReference>
<reference evidence="5" key="1">
    <citation type="submission" date="2022-03" db="EMBL/GenBank/DDBJ databases">
        <authorList>
            <person name="Sayadi A."/>
        </authorList>
    </citation>
    <scope>NUCLEOTIDE SEQUENCE</scope>
</reference>
<evidence type="ECO:0000259" key="3">
    <source>
        <dbReference type="Pfam" id="PF16087"/>
    </source>
</evidence>
<dbReference type="Gene3D" id="3.30.420.10">
    <property type="entry name" value="Ribonuclease H-like superfamily/Ribonuclease H"/>
    <property type="match status" value="2"/>
</dbReference>
<proteinExistence type="predicted"/>
<comment type="subcellular location">
    <subcellularLocation>
        <location evidence="1">Nucleus</location>
    </subcellularLocation>
</comment>
<organism evidence="5 6">
    <name type="scientific">Acanthoscelides obtectus</name>
    <name type="common">Bean weevil</name>
    <name type="synonym">Bruchus obtectus</name>
    <dbReference type="NCBI Taxonomy" id="200917"/>
    <lineage>
        <taxon>Eukaryota</taxon>
        <taxon>Metazoa</taxon>
        <taxon>Ecdysozoa</taxon>
        <taxon>Arthropoda</taxon>
        <taxon>Hexapoda</taxon>
        <taxon>Insecta</taxon>
        <taxon>Pterygota</taxon>
        <taxon>Neoptera</taxon>
        <taxon>Endopterygota</taxon>
        <taxon>Coleoptera</taxon>
        <taxon>Polyphaga</taxon>
        <taxon>Cucujiformia</taxon>
        <taxon>Chrysomeloidea</taxon>
        <taxon>Chrysomelidae</taxon>
        <taxon>Bruchinae</taxon>
        <taxon>Bruchini</taxon>
        <taxon>Acanthoscelides</taxon>
    </lineage>
</organism>
<evidence type="ECO:0000313" key="5">
    <source>
        <dbReference type="EMBL" id="CAH1985567.1"/>
    </source>
</evidence>
<dbReference type="Proteomes" id="UP001152888">
    <property type="component" value="Unassembled WGS sequence"/>
</dbReference>
<accession>A0A9P0PIW8</accession>
<comment type="caution">
    <text evidence="5">The sequence shown here is derived from an EMBL/GenBank/DDBJ whole genome shotgun (WGS) entry which is preliminary data.</text>
</comment>
<dbReference type="GO" id="GO:0005634">
    <property type="term" value="C:nucleus"/>
    <property type="evidence" value="ECO:0007669"/>
    <property type="project" value="UniProtKB-SubCell"/>
</dbReference>
<feature type="domain" description="Mos1 transposase HTH" evidence="4">
    <location>
        <begin position="5"/>
        <end position="53"/>
    </location>
</feature>
<dbReference type="InterPro" id="IPR041426">
    <property type="entry name" value="Mos1_HTH"/>
</dbReference>